<proteinExistence type="predicted"/>
<dbReference type="Pfam" id="PF07940">
    <property type="entry name" value="Hepar_II_III_C"/>
    <property type="match status" value="1"/>
</dbReference>
<protein>
    <submittedName>
        <fullName evidence="7">Heparinase</fullName>
    </submittedName>
</protein>
<dbReference type="Gene3D" id="2.70.98.70">
    <property type="match status" value="1"/>
</dbReference>
<evidence type="ECO:0000259" key="5">
    <source>
        <dbReference type="Pfam" id="PF07940"/>
    </source>
</evidence>
<dbReference type="Pfam" id="PF16889">
    <property type="entry name" value="Hepar_II_III_N"/>
    <property type="match status" value="1"/>
</dbReference>
<dbReference type="GO" id="GO:0016829">
    <property type="term" value="F:lyase activity"/>
    <property type="evidence" value="ECO:0007669"/>
    <property type="project" value="UniProtKB-KW"/>
</dbReference>
<evidence type="ECO:0000256" key="3">
    <source>
        <dbReference type="ARBA" id="ARBA00022764"/>
    </source>
</evidence>
<dbReference type="InterPro" id="IPR008929">
    <property type="entry name" value="Chondroitin_lyas"/>
</dbReference>
<dbReference type="InterPro" id="IPR012480">
    <property type="entry name" value="Hepar_II_III_C"/>
</dbReference>
<evidence type="ECO:0000259" key="6">
    <source>
        <dbReference type="Pfam" id="PF16889"/>
    </source>
</evidence>
<dbReference type="EMBL" id="KF796608">
    <property type="protein sequence ID" value="AHN98035.1"/>
    <property type="molecule type" value="Genomic_DNA"/>
</dbReference>
<keyword evidence="3" id="KW-0574">Periplasm</keyword>
<dbReference type="AlphaFoldDB" id="X2LBU4"/>
<accession>X2LBU4</accession>
<keyword evidence="4" id="KW-0456">Lyase</keyword>
<reference evidence="7" key="1">
    <citation type="submission" date="2013-10" db="EMBL/GenBank/DDBJ databases">
        <title>Functional metagenomics reveals novel beta-galactosidases not predictable from gene sequences.</title>
        <authorList>
            <person name="Cheng J."/>
            <person name="Engel K."/>
            <person name="Romantsov T."/>
            <person name="Neufeld J.D."/>
            <person name="Rose D.R."/>
            <person name="Charles T.C."/>
        </authorList>
    </citation>
    <scope>NUCLEOTIDE SEQUENCE</scope>
</reference>
<dbReference type="GO" id="GO:0042597">
    <property type="term" value="C:periplasmic space"/>
    <property type="evidence" value="ECO:0007669"/>
    <property type="project" value="UniProtKB-SubCell"/>
</dbReference>
<keyword evidence="2" id="KW-0732">Signal</keyword>
<comment type="subcellular location">
    <subcellularLocation>
        <location evidence="1">Periplasm</location>
    </subcellularLocation>
</comment>
<evidence type="ECO:0000256" key="1">
    <source>
        <dbReference type="ARBA" id="ARBA00004418"/>
    </source>
</evidence>
<organism evidence="7">
    <name type="scientific">uncultured bacterium lac193</name>
    <dbReference type="NCBI Taxonomy" id="1447243"/>
    <lineage>
        <taxon>Bacteria</taxon>
        <taxon>environmental samples</taxon>
    </lineage>
</organism>
<dbReference type="Gene3D" id="1.50.10.100">
    <property type="entry name" value="Chondroitin AC/alginate lyase"/>
    <property type="match status" value="1"/>
</dbReference>
<name>X2LBU4_9BACT</name>
<feature type="domain" description="Heparinase II/III-like C-terminal" evidence="5">
    <location>
        <begin position="418"/>
        <end position="652"/>
    </location>
</feature>
<sequence length="670" mass="75507">MQSVNWYFRRLRTMGGAELLWRLRSALRDKSDRYLIGLGWQPGSGRAPGIPNPPFRLADVVPGSWKSQQATADEARWVERLVTQARPILDHRLSFLGLDDVNLGSPPDWHREHALGIATPRHFSAAIDYRDRQVTGDCKLVWEPNRHHHLVVLARAYRATGERRYAEAAVRHLLSWIDANPFGFGMNWRSPLELAIRVINWTWAIDLIREADALSVPAWNKVLEAAYLHIWDIHRKFSQGSSANNHLIGEAAGVFIASLYFDDIPAAPIWRESSRQILEREILRQTYSDGCNREQALGYHLFVSQFLLTAAVTARSAGCDLSPSYWHALERMFAYLASLAEGGDSLPMYGDADDGYVLDLGDSADHARSWLAVASVLFNRGDFKQLVGEHYEPVRWLLGTPGWKSFNLLSKPTDTALKSHAFREAGYYIIQSGHVEAPDRISLFIDCGELGYQSIAAHGHADALSFTLRVSGDDVFVDPGTYDYFTFPQWRQYFRSTRAHNTATVDHRDQSHMLGAFMWGRRANSRCEAWTASPDGARFVGSHDGYDQLADPVVHRRTIDFDAASRKVSIEDHFSGSGAHTYELWFHLAEACVVMPVQEGVFILETTRARVRFTLDRALTPVIYRGSEDPLAGWVSRGYHRKTPTTTIVGRASGIGTVGFLCELRIEVPL</sequence>
<evidence type="ECO:0000313" key="7">
    <source>
        <dbReference type="EMBL" id="AHN98035.1"/>
    </source>
</evidence>
<feature type="domain" description="Heparin-sulfate lyase N-terminal" evidence="6">
    <location>
        <begin position="125"/>
        <end position="354"/>
    </location>
</feature>
<evidence type="ECO:0000256" key="4">
    <source>
        <dbReference type="ARBA" id="ARBA00023239"/>
    </source>
</evidence>
<dbReference type="SUPFAM" id="SSF48230">
    <property type="entry name" value="Chondroitin AC/alginate lyase"/>
    <property type="match status" value="1"/>
</dbReference>
<dbReference type="PANTHER" id="PTHR39210:SF1">
    <property type="entry name" value="HEPARIN-SULFATE LYASE"/>
    <property type="match status" value="1"/>
</dbReference>
<dbReference type="PANTHER" id="PTHR39210">
    <property type="entry name" value="HEPARIN-SULFATE LYASE"/>
    <property type="match status" value="1"/>
</dbReference>
<evidence type="ECO:0000256" key="2">
    <source>
        <dbReference type="ARBA" id="ARBA00022729"/>
    </source>
</evidence>
<dbReference type="InterPro" id="IPR031680">
    <property type="entry name" value="Hepar_II_III_N"/>
</dbReference>